<feature type="compositionally biased region" description="Basic and acidic residues" evidence="1">
    <location>
        <begin position="13"/>
        <end position="23"/>
    </location>
</feature>
<dbReference type="EMBL" id="JAULUE010000058">
    <property type="protein sequence ID" value="KAK5931586.1"/>
    <property type="molecule type" value="Genomic_DNA"/>
</dbReference>
<proteinExistence type="predicted"/>
<gene>
    <name evidence="2" type="ORF">CesoFtcFv8_000131</name>
</gene>
<evidence type="ECO:0000313" key="2">
    <source>
        <dbReference type="EMBL" id="KAK5931586.1"/>
    </source>
</evidence>
<organism evidence="2 3">
    <name type="scientific">Champsocephalus esox</name>
    <name type="common">pike icefish</name>
    <dbReference type="NCBI Taxonomy" id="159716"/>
    <lineage>
        <taxon>Eukaryota</taxon>
        <taxon>Metazoa</taxon>
        <taxon>Chordata</taxon>
        <taxon>Craniata</taxon>
        <taxon>Vertebrata</taxon>
        <taxon>Euteleostomi</taxon>
        <taxon>Actinopterygii</taxon>
        <taxon>Neopterygii</taxon>
        <taxon>Teleostei</taxon>
        <taxon>Neoteleostei</taxon>
        <taxon>Acanthomorphata</taxon>
        <taxon>Eupercaria</taxon>
        <taxon>Perciformes</taxon>
        <taxon>Notothenioidei</taxon>
        <taxon>Channichthyidae</taxon>
        <taxon>Champsocephalus</taxon>
    </lineage>
</organism>
<evidence type="ECO:0000313" key="3">
    <source>
        <dbReference type="Proteomes" id="UP001335648"/>
    </source>
</evidence>
<comment type="caution">
    <text evidence="2">The sequence shown here is derived from an EMBL/GenBank/DDBJ whole genome shotgun (WGS) entry which is preliminary data.</text>
</comment>
<evidence type="ECO:0000256" key="1">
    <source>
        <dbReference type="SAM" id="MobiDB-lite"/>
    </source>
</evidence>
<dbReference type="Proteomes" id="UP001335648">
    <property type="component" value="Unassembled WGS sequence"/>
</dbReference>
<reference evidence="2 3" key="1">
    <citation type="journal article" date="2023" name="Mol. Biol. Evol.">
        <title>Genomics of Secondarily Temperate Adaptation in the Only Non-Antarctic Icefish.</title>
        <authorList>
            <person name="Rivera-Colon A.G."/>
            <person name="Rayamajhi N."/>
            <person name="Minhas B.F."/>
            <person name="Madrigal G."/>
            <person name="Bilyk K.T."/>
            <person name="Yoon V."/>
            <person name="Hune M."/>
            <person name="Gregory S."/>
            <person name="Cheng C.H.C."/>
            <person name="Catchen J.M."/>
        </authorList>
    </citation>
    <scope>NUCLEOTIDE SEQUENCE [LARGE SCALE GENOMIC DNA]</scope>
    <source>
        <strain evidence="2">JC2023a</strain>
    </source>
</reference>
<accession>A0AAN8DYC9</accession>
<dbReference type="AlphaFoldDB" id="A0AAN8DYC9"/>
<feature type="region of interest" description="Disordered" evidence="1">
    <location>
        <begin position="13"/>
        <end position="39"/>
    </location>
</feature>
<protein>
    <submittedName>
        <fullName evidence="2">Uncharacterized protein</fullName>
    </submittedName>
</protein>
<sequence>MWWFDLKRAREGNIREERTDESNSGKGGKQKRSLPVASNSPVVSEKMWMNLPQPCPQQRVIPCEVVDLPVRFSDPAVDKLSVQ</sequence>
<name>A0AAN8DYC9_9TELE</name>
<keyword evidence="3" id="KW-1185">Reference proteome</keyword>